<sequence length="267" mass="28620">MMSQTEQVLPKHTGNQGLWVLVAVAMSLALMASCGDDEPKNEPEPDAGSKVCDPSQVRCTEQTIDKLSLRSVVSTGEVREEGTTSGEFLTYVDSRAGGLQPTMSYTYLRFTSTGLTQVQVHDQAALSSTEWDIAVRRYTVRVNSGTSGPSCVAAASLPQGTAFASVTSVSAGLSFQTERWFDDACTLIPDNSGLNGPATVLGGFWTYQSCVAMTGQVFVIRLADGRHVKLEVMGYYEPSAQQVCNQTGSVPQPSGSGQIRIKWAFLP</sequence>
<dbReference type="AlphaFoldDB" id="L7UKG0"/>
<evidence type="ECO:0000313" key="1">
    <source>
        <dbReference type="EMBL" id="AGC48503.1"/>
    </source>
</evidence>
<name>L7UKG0_MYXSD</name>
<dbReference type="EMBL" id="CP004025">
    <property type="protein sequence ID" value="AGC48503.1"/>
    <property type="molecule type" value="Genomic_DNA"/>
</dbReference>
<dbReference type="KEGG" id="msd:MYSTI_07231"/>
<dbReference type="Proteomes" id="UP000011131">
    <property type="component" value="Chromosome"/>
</dbReference>
<dbReference type="OrthoDB" id="5525211at2"/>
<dbReference type="InterPro" id="IPR025921">
    <property type="entry name" value="HmuY"/>
</dbReference>
<keyword evidence="2" id="KW-1185">Reference proteome</keyword>
<reference evidence="1 2" key="1">
    <citation type="journal article" date="2013" name="Genome Announc.">
        <title>Complete genome sequence of Myxococcus stipitatus strain DSM 14675, a fruiting myxobacterium.</title>
        <authorList>
            <person name="Huntley S."/>
            <person name="Kneip S."/>
            <person name="Treuner-Lange A."/>
            <person name="Sogaard-Andersen L."/>
        </authorList>
    </citation>
    <scope>NUCLEOTIDE SEQUENCE [LARGE SCALE GENOMIC DNA]</scope>
    <source>
        <strain evidence="2">DSM 14675 / JCM 12634 / Mx s8</strain>
    </source>
</reference>
<evidence type="ECO:0000313" key="2">
    <source>
        <dbReference type="Proteomes" id="UP000011131"/>
    </source>
</evidence>
<dbReference type="RefSeq" id="WP_015352757.1">
    <property type="nucleotide sequence ID" value="NC_020126.1"/>
</dbReference>
<gene>
    <name evidence="1" type="ordered locus">MYSTI_07231</name>
</gene>
<dbReference type="eggNOG" id="ENOG5032BPP">
    <property type="taxonomic scope" value="Bacteria"/>
</dbReference>
<proteinExistence type="predicted"/>
<dbReference type="CDD" id="cd12105">
    <property type="entry name" value="HmuY"/>
    <property type="match status" value="1"/>
</dbReference>
<dbReference type="Pfam" id="PF14064">
    <property type="entry name" value="HmuY"/>
    <property type="match status" value="1"/>
</dbReference>
<dbReference type="PATRIC" id="fig|1278073.3.peg.7346"/>
<dbReference type="HOGENOM" id="CLU_075756_0_0_7"/>
<accession>L7UKG0</accession>
<organism evidence="1 2">
    <name type="scientific">Myxococcus stipitatus (strain DSM 14675 / JCM 12634 / Mx s8)</name>
    <dbReference type="NCBI Taxonomy" id="1278073"/>
    <lineage>
        <taxon>Bacteria</taxon>
        <taxon>Pseudomonadati</taxon>
        <taxon>Myxococcota</taxon>
        <taxon>Myxococcia</taxon>
        <taxon>Myxococcales</taxon>
        <taxon>Cystobacterineae</taxon>
        <taxon>Myxococcaceae</taxon>
        <taxon>Myxococcus</taxon>
    </lineage>
</organism>
<protein>
    <submittedName>
        <fullName evidence="1">Uncharacterized protein</fullName>
    </submittedName>
</protein>
<dbReference type="STRING" id="1278073.MYSTI_07231"/>